<dbReference type="AlphaFoldDB" id="A0A9P9DIG7"/>
<protein>
    <submittedName>
        <fullName evidence="3">Uncharacterized protein</fullName>
    </submittedName>
</protein>
<name>A0A9P9DIG7_9HYPO</name>
<keyword evidence="2" id="KW-0812">Transmembrane</keyword>
<gene>
    <name evidence="3" type="ORF">B0J13DRAFT_164591</name>
</gene>
<keyword evidence="2" id="KW-0472">Membrane</keyword>
<evidence type="ECO:0000256" key="1">
    <source>
        <dbReference type="SAM" id="MobiDB-lite"/>
    </source>
</evidence>
<evidence type="ECO:0000313" key="4">
    <source>
        <dbReference type="Proteomes" id="UP000717696"/>
    </source>
</evidence>
<comment type="caution">
    <text evidence="3">The sequence shown here is derived from an EMBL/GenBank/DDBJ whole genome shotgun (WGS) entry which is preliminary data.</text>
</comment>
<organism evidence="3 4">
    <name type="scientific">Dactylonectria estremocensis</name>
    <dbReference type="NCBI Taxonomy" id="1079267"/>
    <lineage>
        <taxon>Eukaryota</taxon>
        <taxon>Fungi</taxon>
        <taxon>Dikarya</taxon>
        <taxon>Ascomycota</taxon>
        <taxon>Pezizomycotina</taxon>
        <taxon>Sordariomycetes</taxon>
        <taxon>Hypocreomycetidae</taxon>
        <taxon>Hypocreales</taxon>
        <taxon>Nectriaceae</taxon>
        <taxon>Dactylonectria</taxon>
    </lineage>
</organism>
<dbReference type="Proteomes" id="UP000717696">
    <property type="component" value="Unassembled WGS sequence"/>
</dbReference>
<feature type="transmembrane region" description="Helical" evidence="2">
    <location>
        <begin position="72"/>
        <end position="98"/>
    </location>
</feature>
<reference evidence="3" key="1">
    <citation type="journal article" date="2021" name="Nat. Commun.">
        <title>Genetic determinants of endophytism in the Arabidopsis root mycobiome.</title>
        <authorList>
            <person name="Mesny F."/>
            <person name="Miyauchi S."/>
            <person name="Thiergart T."/>
            <person name="Pickel B."/>
            <person name="Atanasova L."/>
            <person name="Karlsson M."/>
            <person name="Huettel B."/>
            <person name="Barry K.W."/>
            <person name="Haridas S."/>
            <person name="Chen C."/>
            <person name="Bauer D."/>
            <person name="Andreopoulos W."/>
            <person name="Pangilinan J."/>
            <person name="LaButti K."/>
            <person name="Riley R."/>
            <person name="Lipzen A."/>
            <person name="Clum A."/>
            <person name="Drula E."/>
            <person name="Henrissat B."/>
            <person name="Kohler A."/>
            <person name="Grigoriev I.V."/>
            <person name="Martin F.M."/>
            <person name="Hacquard S."/>
        </authorList>
    </citation>
    <scope>NUCLEOTIDE SEQUENCE</scope>
    <source>
        <strain evidence="3">MPI-CAGE-AT-0021</strain>
    </source>
</reference>
<dbReference type="OrthoDB" id="10380932at2759"/>
<evidence type="ECO:0000256" key="2">
    <source>
        <dbReference type="SAM" id="Phobius"/>
    </source>
</evidence>
<sequence length="299" mass="32976">MFTTFCLFKRPAPDPIGLQTKMTATFDQTSKKLDTFDQTSEKFDKSLIELRARLKQATLPNRPRDDWDMDTLLIILSECLVLMGVFMEAMGTCVKMYGYRIRMASKHKAADATSEGSPLPAASTSKVVSHPEPPLTKAALPESNRQSPEATIPPPGPKKGRKPKPKDPKKGRKPKPKDPKKGRKPKPKDPKTICGQGGHGEPQPPPIPEVQTPEKRSKGSQPSPPPEPPASQGRKKPQHCIAEENSQLTPPSESPAAEAEEGPPVTAKRGRPKQQAAKEEGRPVRRSRRQQNMTSQRRT</sequence>
<keyword evidence="4" id="KW-1185">Reference proteome</keyword>
<proteinExistence type="predicted"/>
<feature type="compositionally biased region" description="Basic residues" evidence="1">
    <location>
        <begin position="158"/>
        <end position="186"/>
    </location>
</feature>
<keyword evidence="2" id="KW-1133">Transmembrane helix</keyword>
<evidence type="ECO:0000313" key="3">
    <source>
        <dbReference type="EMBL" id="KAH7120055.1"/>
    </source>
</evidence>
<feature type="region of interest" description="Disordered" evidence="1">
    <location>
        <begin position="111"/>
        <end position="299"/>
    </location>
</feature>
<feature type="compositionally biased region" description="Polar residues" evidence="1">
    <location>
        <begin position="290"/>
        <end position="299"/>
    </location>
</feature>
<dbReference type="EMBL" id="JAGMUU010000029">
    <property type="protein sequence ID" value="KAH7120055.1"/>
    <property type="molecule type" value="Genomic_DNA"/>
</dbReference>
<accession>A0A9P9DIG7</accession>